<name>A0A1C1YTY6_9HYPH</name>
<reference evidence="1 2" key="1">
    <citation type="submission" date="2015-12" db="EMBL/GenBank/DDBJ databases">
        <authorList>
            <person name="Shamseldin A."/>
            <person name="Moawad H."/>
            <person name="Abd El-Rahim W.M."/>
            <person name="Sadowsky M.J."/>
        </authorList>
    </citation>
    <scope>NUCLEOTIDE SEQUENCE [LARGE SCALE GENOMIC DNA]</scope>
    <source>
        <strain evidence="1 2">JC234</strain>
    </source>
</reference>
<dbReference type="STRING" id="1480615.AWJ14_07585"/>
<evidence type="ECO:0000313" key="1">
    <source>
        <dbReference type="EMBL" id="OCW57008.1"/>
    </source>
</evidence>
<gene>
    <name evidence="1" type="ORF">AWJ14_07585</name>
</gene>
<keyword evidence="2" id="KW-1185">Reference proteome</keyword>
<dbReference type="RefSeq" id="WP_066180220.1">
    <property type="nucleotide sequence ID" value="NZ_LQZT01000023.1"/>
</dbReference>
<dbReference type="OrthoDB" id="8107903at2"/>
<dbReference type="Proteomes" id="UP000094795">
    <property type="component" value="Unassembled WGS sequence"/>
</dbReference>
<proteinExistence type="predicted"/>
<sequence>MNDVNGKMTDAEVAGFVREFERRTGVFVQRVRGTAVWQLIRFEVAVRIQGLSLERAPVGRGRVLGSLVRGFVRFFGLKRAPYLCKTFDSAYRRETPDGVDDIYFDDLKPVMPGMVKMSSCDAVGYEQRMARASTPPVFDDTAVIALSAILGRVLPVAVRSPAFDAISRAIGGELGFGDYTPARIRRVYNVFWWRVLLYRLVLWRVRPKAVLCPDNGQFGLMRAAAQAGIPYIEMQHGVFTHAHPNALPPDLSAAEATGLLVPTVFAVYGAFSADVLQASWLHLNDRVRPVGAPFLERARAERAAHFRPGGVPRLTLSTQGIARQALGDFIASFLQLCEATFELVIKLHPAYDGDQDFYAQRFGKDPRVVIEPGTSAIGTDTLIARSDLHISISSACHYDALGIGTPTGILALETHEAMADLLGVPGACLIATPADLAGLVRNRAFGVVPEQTSRYFFERDFPGRVEALLESLGAAPDAPDKDTVAA</sequence>
<protein>
    <submittedName>
        <fullName evidence="1">Uncharacterized protein</fullName>
    </submittedName>
</protein>
<comment type="caution">
    <text evidence="1">The sequence shown here is derived from an EMBL/GenBank/DDBJ whole genome shotgun (WGS) entry which is preliminary data.</text>
</comment>
<dbReference type="AlphaFoldDB" id="A0A1C1YTY6"/>
<dbReference type="EMBL" id="LQZT01000023">
    <property type="protein sequence ID" value="OCW57008.1"/>
    <property type="molecule type" value="Genomic_DNA"/>
</dbReference>
<dbReference type="SUPFAM" id="SSF53756">
    <property type="entry name" value="UDP-Glycosyltransferase/glycogen phosphorylase"/>
    <property type="match status" value="1"/>
</dbReference>
<accession>A0A1C1YTY6</accession>
<organism evidence="1 2">
    <name type="scientific">Hoeflea olei</name>
    <dbReference type="NCBI Taxonomy" id="1480615"/>
    <lineage>
        <taxon>Bacteria</taxon>
        <taxon>Pseudomonadati</taxon>
        <taxon>Pseudomonadota</taxon>
        <taxon>Alphaproteobacteria</taxon>
        <taxon>Hyphomicrobiales</taxon>
        <taxon>Rhizobiaceae</taxon>
        <taxon>Hoeflea</taxon>
    </lineage>
</organism>
<evidence type="ECO:0000313" key="2">
    <source>
        <dbReference type="Proteomes" id="UP000094795"/>
    </source>
</evidence>